<dbReference type="eggNOG" id="ENOG50321BV">
    <property type="taxonomic scope" value="Bacteria"/>
</dbReference>
<accession>A0A076FDN5</accession>
<dbReference type="RefSeq" id="WP_051870972.1">
    <property type="nucleotide sequence ID" value="NZ_CP009043.1"/>
</dbReference>
<protein>
    <submittedName>
        <fullName evidence="2">Putative gluconate 2-dehydrogenase subunit</fullName>
    </submittedName>
</protein>
<dbReference type="AlphaFoldDB" id="A0A076FDN5"/>
<proteinExistence type="predicted"/>
<dbReference type="STRING" id="1244531.CIG2463D_1879"/>
<keyword evidence="3" id="KW-1185">Reference proteome</keyword>
<dbReference type="Pfam" id="PF13618">
    <property type="entry name" value="Gluconate_2-dh3"/>
    <property type="match status" value="1"/>
</dbReference>
<reference evidence="3" key="1">
    <citation type="journal article" date="2014" name="Genome Announc.">
        <title>Complete Genome Sequence of Campylobacter iguaniorum Strain 1485ET, Isolated from a Bearded Dragon (Pogona vitticeps).</title>
        <authorList>
            <person name="Gilbert M.J."/>
            <person name="Miller W.G."/>
            <person name="Yee E."/>
            <person name="Kik M."/>
            <person name="Wagenaar J.A."/>
            <person name="Duim B."/>
        </authorList>
    </citation>
    <scope>NUCLEOTIDE SEQUENCE [LARGE SCALE GENOMIC DNA]</scope>
    <source>
        <strain evidence="3">1485E</strain>
    </source>
</reference>
<gene>
    <name evidence="2" type="ORF">CIG1485E_1698</name>
</gene>
<evidence type="ECO:0000313" key="2">
    <source>
        <dbReference type="EMBL" id="AII15507.1"/>
    </source>
</evidence>
<keyword evidence="1" id="KW-0732">Signal</keyword>
<dbReference type="Proteomes" id="UP000028486">
    <property type="component" value="Chromosome"/>
</dbReference>
<dbReference type="KEGG" id="caj:CIG1485E_1698"/>
<name>A0A076FDN5_9BACT</name>
<dbReference type="PATRIC" id="fig|1244531.5.peg.1879"/>
<dbReference type="OrthoDB" id="8400810at2"/>
<dbReference type="InterPro" id="IPR027056">
    <property type="entry name" value="Gluconate_2DH_su3"/>
</dbReference>
<dbReference type="EMBL" id="CP009043">
    <property type="protein sequence ID" value="AII15507.1"/>
    <property type="molecule type" value="Genomic_DNA"/>
</dbReference>
<evidence type="ECO:0000313" key="3">
    <source>
        <dbReference type="Proteomes" id="UP000028486"/>
    </source>
</evidence>
<dbReference type="HOGENOM" id="CLU_099361_1_0_7"/>
<evidence type="ECO:0000256" key="1">
    <source>
        <dbReference type="SAM" id="SignalP"/>
    </source>
</evidence>
<feature type="signal peptide" evidence="1">
    <location>
        <begin position="1"/>
        <end position="24"/>
    </location>
</feature>
<organism evidence="2 3">
    <name type="scientific">Campylobacter iguaniorum</name>
    <dbReference type="NCBI Taxonomy" id="1244531"/>
    <lineage>
        <taxon>Bacteria</taxon>
        <taxon>Pseudomonadati</taxon>
        <taxon>Campylobacterota</taxon>
        <taxon>Epsilonproteobacteria</taxon>
        <taxon>Campylobacterales</taxon>
        <taxon>Campylobacteraceae</taxon>
        <taxon>Campylobacter</taxon>
    </lineage>
</organism>
<sequence>MINRRFFCKTVPCALLLSFMGLNASDKTPSTDEVFSILDRVSKLVFPQIKALNIDALSYFKLVLSHSKISKKDKNFLINGCLWLDEIARQNYQISFVNLSQNEQNRLLNLVIKEQDWGENWVYDLLIFCSEATFGDPIYGANIDANGWKWVAHETGLPQPKVPFL</sequence>
<feature type="chain" id="PRO_5009743408" evidence="1">
    <location>
        <begin position="25"/>
        <end position="165"/>
    </location>
</feature>